<keyword evidence="3" id="KW-1185">Reference proteome</keyword>
<evidence type="ECO:0000313" key="3">
    <source>
        <dbReference type="Proteomes" id="UP000321570"/>
    </source>
</evidence>
<feature type="compositionally biased region" description="Polar residues" evidence="1">
    <location>
        <begin position="57"/>
        <end position="67"/>
    </location>
</feature>
<feature type="region of interest" description="Disordered" evidence="1">
    <location>
        <begin position="48"/>
        <end position="67"/>
    </location>
</feature>
<sequence>IANTATATELNRHALRVSVKVKHNNLEIARFLKVARSFVGKVREESLSENSGYKLGTLSTLSPTHSQ</sequence>
<dbReference type="AlphaFoldDB" id="A0A564YBR1"/>
<name>A0A564YBR1_HYMDI</name>
<reference evidence="2 3" key="1">
    <citation type="submission" date="2019-07" db="EMBL/GenBank/DDBJ databases">
        <authorList>
            <person name="Jastrzebski P J."/>
            <person name="Paukszto L."/>
            <person name="Jastrzebski P J."/>
        </authorList>
    </citation>
    <scope>NUCLEOTIDE SEQUENCE [LARGE SCALE GENOMIC DNA]</scope>
    <source>
        <strain evidence="2 3">WMS-il1</strain>
    </source>
</reference>
<feature type="non-terminal residue" evidence="2">
    <location>
        <position position="1"/>
    </location>
</feature>
<evidence type="ECO:0000256" key="1">
    <source>
        <dbReference type="SAM" id="MobiDB-lite"/>
    </source>
</evidence>
<gene>
    <name evidence="2" type="ORF">WMSIL1_LOCUS4758</name>
</gene>
<dbReference type="Proteomes" id="UP000321570">
    <property type="component" value="Unassembled WGS sequence"/>
</dbReference>
<protein>
    <submittedName>
        <fullName evidence="2">Uncharacterized protein</fullName>
    </submittedName>
</protein>
<proteinExistence type="predicted"/>
<dbReference type="EMBL" id="CABIJS010000144">
    <property type="protein sequence ID" value="VUZ44702.1"/>
    <property type="molecule type" value="Genomic_DNA"/>
</dbReference>
<organism evidence="2 3">
    <name type="scientific">Hymenolepis diminuta</name>
    <name type="common">Rat tapeworm</name>
    <dbReference type="NCBI Taxonomy" id="6216"/>
    <lineage>
        <taxon>Eukaryota</taxon>
        <taxon>Metazoa</taxon>
        <taxon>Spiralia</taxon>
        <taxon>Lophotrochozoa</taxon>
        <taxon>Platyhelminthes</taxon>
        <taxon>Cestoda</taxon>
        <taxon>Eucestoda</taxon>
        <taxon>Cyclophyllidea</taxon>
        <taxon>Hymenolepididae</taxon>
        <taxon>Hymenolepis</taxon>
    </lineage>
</organism>
<accession>A0A564YBR1</accession>
<evidence type="ECO:0000313" key="2">
    <source>
        <dbReference type="EMBL" id="VUZ44702.1"/>
    </source>
</evidence>